<dbReference type="InterPro" id="IPR025110">
    <property type="entry name" value="AMP-bd_C"/>
</dbReference>
<evidence type="ECO:0000256" key="1">
    <source>
        <dbReference type="ARBA" id="ARBA00006432"/>
    </source>
</evidence>
<dbReference type="PANTHER" id="PTHR24096">
    <property type="entry name" value="LONG-CHAIN-FATTY-ACID--COA LIGASE"/>
    <property type="match status" value="1"/>
</dbReference>
<dbReference type="GO" id="GO:0016405">
    <property type="term" value="F:CoA-ligase activity"/>
    <property type="evidence" value="ECO:0007669"/>
    <property type="project" value="TreeGrafter"/>
</dbReference>
<dbReference type="AlphaFoldDB" id="A0A7L6MZS7"/>
<comment type="similarity">
    <text evidence="1">Belongs to the ATP-dependent AMP-binding enzyme family.</text>
</comment>
<evidence type="ECO:0000259" key="4">
    <source>
        <dbReference type="Pfam" id="PF13193"/>
    </source>
</evidence>
<evidence type="ECO:0000259" key="3">
    <source>
        <dbReference type="Pfam" id="PF00501"/>
    </source>
</evidence>
<organism evidence="5 6">
    <name type="scientific">Hujiaoplasma nucleasis</name>
    <dbReference type="NCBI Taxonomy" id="2725268"/>
    <lineage>
        <taxon>Bacteria</taxon>
        <taxon>Bacillati</taxon>
        <taxon>Mycoplasmatota</taxon>
        <taxon>Mollicutes</taxon>
        <taxon>Candidatus Izemoplasmatales</taxon>
        <taxon>Hujiaoplasmataceae</taxon>
        <taxon>Hujiaoplasma</taxon>
    </lineage>
</organism>
<evidence type="ECO:0000256" key="2">
    <source>
        <dbReference type="ARBA" id="ARBA00022598"/>
    </source>
</evidence>
<dbReference type="Gene3D" id="3.30.300.30">
    <property type="match status" value="1"/>
</dbReference>
<feature type="domain" description="AMP-binding enzyme C-terminal" evidence="4">
    <location>
        <begin position="450"/>
        <end position="526"/>
    </location>
</feature>
<dbReference type="InterPro" id="IPR045851">
    <property type="entry name" value="AMP-bd_C_sf"/>
</dbReference>
<dbReference type="Gene3D" id="3.40.50.980">
    <property type="match status" value="2"/>
</dbReference>
<dbReference type="PANTHER" id="PTHR24096:SF149">
    <property type="entry name" value="AMP-BINDING DOMAIN-CONTAINING PROTEIN-RELATED"/>
    <property type="match status" value="1"/>
</dbReference>
<dbReference type="PROSITE" id="PS00455">
    <property type="entry name" value="AMP_BINDING"/>
    <property type="match status" value="1"/>
</dbReference>
<name>A0A7L6MZS7_9MOLU</name>
<dbReference type="KEGG" id="tbk:HF295_00900"/>
<dbReference type="EMBL" id="CP051151">
    <property type="protein sequence ID" value="QLY39493.1"/>
    <property type="molecule type" value="Genomic_DNA"/>
</dbReference>
<dbReference type="SUPFAM" id="SSF56801">
    <property type="entry name" value="Acetyl-CoA synthetase-like"/>
    <property type="match status" value="1"/>
</dbReference>
<reference evidence="5 6" key="1">
    <citation type="submission" date="2020-04" db="EMBL/GenBank/DDBJ databases">
        <authorList>
            <person name="Zheng R.K."/>
            <person name="Sun C.M."/>
        </authorList>
    </citation>
    <scope>NUCLEOTIDE SEQUENCE [LARGE SCALE GENOMIC DNA]</scope>
    <source>
        <strain evidence="6">zrk29</strain>
    </source>
</reference>
<sequence length="535" mass="60412">MKVDLTLYQTLSKSASKYGHRNALLFRGKYLSYDELMRKIDYLATGLSEYGLSKGDSITFAMPNVFEAVFGFYASSKLGLKCHMVHPVTPVIQMKKYMLETKSKTLVILDTFFDHYKDLLEDQEINIFLVNPMTEFNVVMKTIYKLINRKKLKIPQNLQVRKFSDLYIKQVVNVSNINPMSTAVYLHSGGTSGQPKTIELSHQAINYLADQTSYIMDIDDFENLHMLAVLPMFHGFGLCMGIHAMLINGGVNTLMPKFNAKEAVNLIAKNQINFLIGVPSLFESLLKQAAFNSEKMKHVKQAFIGGDYVSMDLKKRFDEQMMKNQSPARLLEGYGLTEVVTVCCVNTLKEHNPLSVGKALPGIEIAIKALESEEILDINQDGEIIVSGPTNMNGYLNDTKASQATFFKYNNKIWVKTGDLGYIDENGYIHFKQRLKRIIKVLGIPVLPGEIENFLMDYEQISEVCAVSKTDDEKGNVVKLFIVWNDENSILEEAEIKQAIKDNISVYAVPKEIVILKELPKTVIGKTDVIALEKM</sequence>
<dbReference type="InterPro" id="IPR020845">
    <property type="entry name" value="AMP-binding_CS"/>
</dbReference>
<evidence type="ECO:0000313" key="6">
    <source>
        <dbReference type="Proteomes" id="UP000512167"/>
    </source>
</evidence>
<protein>
    <submittedName>
        <fullName evidence="5">Acyl--CoA ligase</fullName>
    </submittedName>
</protein>
<keyword evidence="2 5" id="KW-0436">Ligase</keyword>
<keyword evidence="6" id="KW-1185">Reference proteome</keyword>
<feature type="domain" description="AMP-dependent synthetase/ligase" evidence="3">
    <location>
        <begin position="12"/>
        <end position="396"/>
    </location>
</feature>
<dbReference type="Gene3D" id="2.30.38.10">
    <property type="entry name" value="Luciferase, Domain 3"/>
    <property type="match status" value="1"/>
</dbReference>
<dbReference type="Pfam" id="PF00501">
    <property type="entry name" value="AMP-binding"/>
    <property type="match status" value="1"/>
</dbReference>
<evidence type="ECO:0000313" key="5">
    <source>
        <dbReference type="EMBL" id="QLY39493.1"/>
    </source>
</evidence>
<accession>A0A7L6MZS7</accession>
<dbReference type="RefSeq" id="WP_312031963.1">
    <property type="nucleotide sequence ID" value="NZ_CP051151.1"/>
</dbReference>
<dbReference type="Proteomes" id="UP000512167">
    <property type="component" value="Chromosome"/>
</dbReference>
<proteinExistence type="inferred from homology"/>
<dbReference type="Pfam" id="PF13193">
    <property type="entry name" value="AMP-binding_C"/>
    <property type="match status" value="1"/>
</dbReference>
<gene>
    <name evidence="5" type="ORF">HF295_00900</name>
</gene>
<dbReference type="InterPro" id="IPR000873">
    <property type="entry name" value="AMP-dep_synth/lig_dom"/>
</dbReference>